<dbReference type="InterPro" id="IPR052021">
    <property type="entry name" value="Type-I_RS_S_subunit"/>
</dbReference>
<feature type="domain" description="Type I restriction modification DNA specificity" evidence="5">
    <location>
        <begin position="15"/>
        <end position="180"/>
    </location>
</feature>
<feature type="coiled-coil region" evidence="4">
    <location>
        <begin position="379"/>
        <end position="406"/>
    </location>
</feature>
<gene>
    <name evidence="6" type="ORF">G6N76_02205</name>
</gene>
<dbReference type="CDD" id="cd17496">
    <property type="entry name" value="RMtype1_S_BliBORF2384P-TRD1-CR1_like"/>
    <property type="match status" value="1"/>
</dbReference>
<protein>
    <recommendedName>
        <fullName evidence="5">Type I restriction modification DNA specificity domain-containing protein</fullName>
    </recommendedName>
</protein>
<evidence type="ECO:0000256" key="3">
    <source>
        <dbReference type="ARBA" id="ARBA00023125"/>
    </source>
</evidence>
<accession>A0A6M1RMF7</accession>
<proteinExistence type="inferred from homology"/>
<dbReference type="RefSeq" id="WP_163900392.1">
    <property type="nucleotide sequence ID" value="NZ_CP048427.1"/>
</dbReference>
<dbReference type="EMBL" id="JAAKZH010000001">
    <property type="protein sequence ID" value="NGO62472.1"/>
    <property type="molecule type" value="Genomic_DNA"/>
</dbReference>
<organism evidence="6 7">
    <name type="scientific">Rhizobium daejeonense</name>
    <dbReference type="NCBI Taxonomy" id="240521"/>
    <lineage>
        <taxon>Bacteria</taxon>
        <taxon>Pseudomonadati</taxon>
        <taxon>Pseudomonadota</taxon>
        <taxon>Alphaproteobacteria</taxon>
        <taxon>Hyphomicrobiales</taxon>
        <taxon>Rhizobiaceae</taxon>
        <taxon>Rhizobium/Agrobacterium group</taxon>
        <taxon>Rhizobium</taxon>
    </lineage>
</organism>
<dbReference type="Pfam" id="PF01420">
    <property type="entry name" value="Methylase_S"/>
    <property type="match status" value="2"/>
</dbReference>
<dbReference type="SUPFAM" id="SSF116734">
    <property type="entry name" value="DNA methylase specificity domain"/>
    <property type="match status" value="2"/>
</dbReference>
<feature type="domain" description="Type I restriction modification DNA specificity" evidence="5">
    <location>
        <begin position="218"/>
        <end position="400"/>
    </location>
</feature>
<comment type="similarity">
    <text evidence="1">Belongs to the type-I restriction system S methylase family.</text>
</comment>
<name>A0A6M1RMF7_9HYPH</name>
<keyword evidence="4" id="KW-0175">Coiled coil</keyword>
<dbReference type="AlphaFoldDB" id="A0A6M1RMF7"/>
<dbReference type="Gene3D" id="1.10.287.1120">
    <property type="entry name" value="Bipartite methylase S protein"/>
    <property type="match status" value="1"/>
</dbReference>
<dbReference type="PANTHER" id="PTHR30408:SF12">
    <property type="entry name" value="TYPE I RESTRICTION ENZYME MJAVIII SPECIFICITY SUBUNIT"/>
    <property type="match status" value="1"/>
</dbReference>
<dbReference type="InterPro" id="IPR044946">
    <property type="entry name" value="Restrct_endonuc_typeI_TRD_sf"/>
</dbReference>
<evidence type="ECO:0000313" key="6">
    <source>
        <dbReference type="EMBL" id="NGO62472.1"/>
    </source>
</evidence>
<dbReference type="Proteomes" id="UP000477849">
    <property type="component" value="Unassembled WGS sequence"/>
</dbReference>
<dbReference type="InterPro" id="IPR000055">
    <property type="entry name" value="Restrct_endonuc_typeI_TRD"/>
</dbReference>
<evidence type="ECO:0000259" key="5">
    <source>
        <dbReference type="Pfam" id="PF01420"/>
    </source>
</evidence>
<keyword evidence="2" id="KW-0680">Restriction system</keyword>
<dbReference type="GO" id="GO:0003677">
    <property type="term" value="F:DNA binding"/>
    <property type="evidence" value="ECO:0007669"/>
    <property type="project" value="UniProtKB-KW"/>
</dbReference>
<dbReference type="PANTHER" id="PTHR30408">
    <property type="entry name" value="TYPE-1 RESTRICTION ENZYME ECOKI SPECIFICITY PROTEIN"/>
    <property type="match status" value="1"/>
</dbReference>
<evidence type="ECO:0000256" key="4">
    <source>
        <dbReference type="SAM" id="Coils"/>
    </source>
</evidence>
<evidence type="ECO:0000313" key="7">
    <source>
        <dbReference type="Proteomes" id="UP000477849"/>
    </source>
</evidence>
<keyword evidence="3" id="KW-0238">DNA-binding</keyword>
<dbReference type="Gene3D" id="3.90.220.20">
    <property type="entry name" value="DNA methylase specificity domains"/>
    <property type="match status" value="2"/>
</dbReference>
<reference evidence="6 7" key="1">
    <citation type="submission" date="2020-02" db="EMBL/GenBank/DDBJ databases">
        <title>Genome sequence of the type strain CCBAU10050 of Rhizobium daejeonense.</title>
        <authorList>
            <person name="Gao J."/>
            <person name="Sun J."/>
        </authorList>
    </citation>
    <scope>NUCLEOTIDE SEQUENCE [LARGE SCALE GENOMIC DNA]</scope>
    <source>
        <strain evidence="6 7">CCBAU10050</strain>
    </source>
</reference>
<sequence length="422" mass="47028">MVKAGYKQTEVGEIPEDWEIEPLSKDVNLISGHHILADYCNKSGLGTPYLTGPADFPDGRITQTKFTTRPAALCDTGDLLITVKGSGAGTIVEADSVYCISRQLMAIRAKKWNKKFLYYSILQNASQIQAASAGLIPGLSRHDILDQEIPLPNDEDEQKAIADALSHVDSLIAWLEKLIKKKRDIKTATMQQLLTGKRRLPGFGEGKGKKQTQLGEIPEDWDAARIGDNFDFKNGLNKAKQYFGHGTPIVNYMDVFSNYGIGASQIQGKVDVSRDEINNYSAKKGDVFFTRTSETVDEIGIAATLVEDVPNTVFSGFVLRAREKDGSKCLSLEFKKYCFHSEVVRKQVRSTSSYTTRALTNGKLLSEVRFPRPRDIREQEEIARAISNMESEISAIEKRLHKTKAIKQGMMQELLTGRTRLV</sequence>
<evidence type="ECO:0000256" key="2">
    <source>
        <dbReference type="ARBA" id="ARBA00022747"/>
    </source>
</evidence>
<evidence type="ECO:0000256" key="1">
    <source>
        <dbReference type="ARBA" id="ARBA00010923"/>
    </source>
</evidence>
<comment type="caution">
    <text evidence="6">The sequence shown here is derived from an EMBL/GenBank/DDBJ whole genome shotgun (WGS) entry which is preliminary data.</text>
</comment>
<dbReference type="GO" id="GO:0009307">
    <property type="term" value="P:DNA restriction-modification system"/>
    <property type="evidence" value="ECO:0007669"/>
    <property type="project" value="UniProtKB-KW"/>
</dbReference>
<keyword evidence="7" id="KW-1185">Reference proteome</keyword>